<protein>
    <recommendedName>
        <fullName evidence="3">Carboxymuconolactone decarboxylase-like domain-containing protein</fullName>
    </recommendedName>
</protein>
<sequence>MARVKIWSPDETDDPVIQDIFAWVTEMEGDVPNHFTVEMNFPEYLKAKLGSTKVLWQMGELSLPEIQHVGILVSRANACSYCTAAFCTILNYGLGTEEDYVADLARQGIEVVDEGRLRTILEFALKANVGGAEITDRDVDGLRTIGLTDKGIVQLVHLVSDFSSYNRLNLALQTDYDYRDKWREAAFSWTNDGSQPPGDNTRGLPAT</sequence>
<evidence type="ECO:0008006" key="3">
    <source>
        <dbReference type="Google" id="ProtNLM"/>
    </source>
</evidence>
<dbReference type="Proteomes" id="UP001138661">
    <property type="component" value="Unassembled WGS sequence"/>
</dbReference>
<dbReference type="PANTHER" id="PTHR35446">
    <property type="entry name" value="SI:CH211-175M2.5"/>
    <property type="match status" value="1"/>
</dbReference>
<comment type="caution">
    <text evidence="1">The sequence shown here is derived from an EMBL/GenBank/DDBJ whole genome shotgun (WGS) entry which is preliminary data.</text>
</comment>
<gene>
    <name evidence="1" type="ORF">KX928_14830</name>
</gene>
<reference evidence="1" key="1">
    <citation type="submission" date="2021-07" db="EMBL/GenBank/DDBJ databases">
        <title>Roseobacter insulae sp. nov., isolated from a tidal flat.</title>
        <authorList>
            <person name="Park S."/>
            <person name="Yoon J.-H."/>
        </authorList>
    </citation>
    <scope>NUCLEOTIDE SEQUENCE</scope>
    <source>
        <strain evidence="1">YSTF-M11</strain>
    </source>
</reference>
<evidence type="ECO:0000313" key="1">
    <source>
        <dbReference type="EMBL" id="MBW4709063.1"/>
    </source>
</evidence>
<accession>A0A9X1K2Z8</accession>
<organism evidence="1 2">
    <name type="scientific">Roseobacter insulae</name>
    <dbReference type="NCBI Taxonomy" id="2859783"/>
    <lineage>
        <taxon>Bacteria</taxon>
        <taxon>Pseudomonadati</taxon>
        <taxon>Pseudomonadota</taxon>
        <taxon>Alphaproteobacteria</taxon>
        <taxon>Rhodobacterales</taxon>
        <taxon>Roseobacteraceae</taxon>
        <taxon>Roseobacter</taxon>
    </lineage>
</organism>
<dbReference type="AlphaFoldDB" id="A0A9X1K2Z8"/>
<name>A0A9X1K2Z8_9RHOB</name>
<dbReference type="PANTHER" id="PTHR35446:SF2">
    <property type="entry name" value="CARBOXYMUCONOLACTONE DECARBOXYLASE-LIKE DOMAIN-CONTAINING PROTEIN"/>
    <property type="match status" value="1"/>
</dbReference>
<keyword evidence="2" id="KW-1185">Reference proteome</keyword>
<evidence type="ECO:0000313" key="2">
    <source>
        <dbReference type="Proteomes" id="UP001138661"/>
    </source>
</evidence>
<proteinExistence type="predicted"/>
<dbReference type="EMBL" id="JAHXDN010000004">
    <property type="protein sequence ID" value="MBW4709063.1"/>
    <property type="molecule type" value="Genomic_DNA"/>
</dbReference>
<dbReference type="RefSeq" id="WP_219504211.1">
    <property type="nucleotide sequence ID" value="NZ_JAHXDN010000004.1"/>
</dbReference>